<evidence type="ECO:0000256" key="4">
    <source>
        <dbReference type="ARBA" id="ARBA00022475"/>
    </source>
</evidence>
<comment type="subunit">
    <text evidence="10">Homodimer. Forms a membrane-associated complex with FtsX.</text>
</comment>
<feature type="domain" description="ABC transporter" evidence="11">
    <location>
        <begin position="2"/>
        <end position="223"/>
    </location>
</feature>
<comment type="caution">
    <text evidence="12">The sequence shown here is derived from an EMBL/GenBank/DDBJ whole genome shotgun (WGS) entry which is preliminary data.</text>
</comment>
<evidence type="ECO:0000256" key="3">
    <source>
        <dbReference type="ARBA" id="ARBA00022448"/>
    </source>
</evidence>
<dbReference type="SMART" id="SM00382">
    <property type="entry name" value="AAA"/>
    <property type="match status" value="1"/>
</dbReference>
<dbReference type="Proteomes" id="UP000885847">
    <property type="component" value="Unassembled WGS sequence"/>
</dbReference>
<evidence type="ECO:0000256" key="6">
    <source>
        <dbReference type="ARBA" id="ARBA00022840"/>
    </source>
</evidence>
<dbReference type="EMBL" id="DQWE01000068">
    <property type="protein sequence ID" value="HDI82461.1"/>
    <property type="molecule type" value="Genomic_DNA"/>
</dbReference>
<dbReference type="GO" id="GO:0005886">
    <property type="term" value="C:plasma membrane"/>
    <property type="evidence" value="ECO:0007669"/>
    <property type="project" value="UniProtKB-SubCell"/>
</dbReference>
<dbReference type="Gene3D" id="3.40.50.300">
    <property type="entry name" value="P-loop containing nucleotide triphosphate hydrolases"/>
    <property type="match status" value="1"/>
</dbReference>
<keyword evidence="7" id="KW-1278">Translocase</keyword>
<reference evidence="12" key="1">
    <citation type="journal article" date="2020" name="mSystems">
        <title>Genome- and Community-Level Interaction Insights into Carbon Utilization and Element Cycling Functions of Hydrothermarchaeota in Hydrothermal Sediment.</title>
        <authorList>
            <person name="Zhou Z."/>
            <person name="Liu Y."/>
            <person name="Xu W."/>
            <person name="Pan J."/>
            <person name="Luo Z.H."/>
            <person name="Li M."/>
        </authorList>
    </citation>
    <scope>NUCLEOTIDE SEQUENCE [LARGE SCALE GENOMIC DNA]</scope>
    <source>
        <strain evidence="12">HyVt-102</strain>
    </source>
</reference>
<dbReference type="GO" id="GO:0016887">
    <property type="term" value="F:ATP hydrolysis activity"/>
    <property type="evidence" value="ECO:0007669"/>
    <property type="project" value="InterPro"/>
</dbReference>
<evidence type="ECO:0000259" key="11">
    <source>
        <dbReference type="PROSITE" id="PS50893"/>
    </source>
</evidence>
<dbReference type="PROSITE" id="PS50893">
    <property type="entry name" value="ABC_TRANSPORTER_2"/>
    <property type="match status" value="1"/>
</dbReference>
<evidence type="ECO:0000256" key="2">
    <source>
        <dbReference type="ARBA" id="ARBA00020019"/>
    </source>
</evidence>
<keyword evidence="10" id="KW-0131">Cell cycle</keyword>
<dbReference type="InterPro" id="IPR017871">
    <property type="entry name" value="ABC_transporter-like_CS"/>
</dbReference>
<organism evidence="12">
    <name type="scientific">candidate division WOR-3 bacterium</name>
    <dbReference type="NCBI Taxonomy" id="2052148"/>
    <lineage>
        <taxon>Bacteria</taxon>
        <taxon>Bacteria division WOR-3</taxon>
    </lineage>
</organism>
<dbReference type="InterPro" id="IPR027417">
    <property type="entry name" value="P-loop_NTPase"/>
</dbReference>
<dbReference type="PANTHER" id="PTHR43166:SF30">
    <property type="entry name" value="METHIONINE IMPORT ATP-BINDING PROTEIN METN"/>
    <property type="match status" value="1"/>
</dbReference>
<keyword evidence="6 10" id="KW-0067">ATP-binding</keyword>
<keyword evidence="4 10" id="KW-1003">Cell membrane</keyword>
<dbReference type="PANTHER" id="PTHR43166">
    <property type="entry name" value="AMINO ACID IMPORT ATP-BINDING PROTEIN"/>
    <property type="match status" value="1"/>
</dbReference>
<evidence type="ECO:0000313" key="12">
    <source>
        <dbReference type="EMBL" id="HDI82461.1"/>
    </source>
</evidence>
<evidence type="ECO:0000256" key="7">
    <source>
        <dbReference type="ARBA" id="ARBA00022967"/>
    </source>
</evidence>
<evidence type="ECO:0000256" key="1">
    <source>
        <dbReference type="ARBA" id="ARBA00005417"/>
    </source>
</evidence>
<dbReference type="GO" id="GO:0051301">
    <property type="term" value="P:cell division"/>
    <property type="evidence" value="ECO:0007669"/>
    <property type="project" value="UniProtKB-UniRule"/>
</dbReference>
<dbReference type="FunFam" id="3.40.50.300:FF:000056">
    <property type="entry name" value="Cell division ATP-binding protein FtsE"/>
    <property type="match status" value="1"/>
</dbReference>
<dbReference type="GO" id="GO:0006865">
    <property type="term" value="P:amino acid transport"/>
    <property type="evidence" value="ECO:0007669"/>
    <property type="project" value="UniProtKB-KW"/>
</dbReference>
<dbReference type="AlphaFoldDB" id="A0A7C0ZDP5"/>
<keyword evidence="3" id="KW-0813">Transport</keyword>
<accession>A0A7C0ZDP5</accession>
<evidence type="ECO:0000256" key="10">
    <source>
        <dbReference type="RuleBase" id="RU365094"/>
    </source>
</evidence>
<dbReference type="NCBIfam" id="TIGR02673">
    <property type="entry name" value="FtsE"/>
    <property type="match status" value="1"/>
</dbReference>
<dbReference type="SUPFAM" id="SSF52540">
    <property type="entry name" value="P-loop containing nucleoside triphosphate hydrolases"/>
    <property type="match status" value="1"/>
</dbReference>
<comment type="subcellular location">
    <subcellularLocation>
        <location evidence="10">Cell membrane</location>
        <topology evidence="10">Peripheral membrane protein</topology>
        <orientation evidence="10">Cytoplasmic side</orientation>
    </subcellularLocation>
</comment>
<evidence type="ECO:0000256" key="8">
    <source>
        <dbReference type="ARBA" id="ARBA00022970"/>
    </source>
</evidence>
<gene>
    <name evidence="10 12" type="primary">ftsE</name>
    <name evidence="12" type="ORF">ENF18_01555</name>
</gene>
<dbReference type="Pfam" id="PF00005">
    <property type="entry name" value="ABC_tran"/>
    <property type="match status" value="1"/>
</dbReference>
<dbReference type="InterPro" id="IPR050086">
    <property type="entry name" value="MetN_ABC_transporter-like"/>
</dbReference>
<dbReference type="InterPro" id="IPR003593">
    <property type="entry name" value="AAA+_ATPase"/>
</dbReference>
<sequence>MIEIKNVSKVFQKNWYALKDVSLKIEKGEFVFIIGPSGAGKSTLLRLIYMDILPDMGEVIVAGYSSNTIRRHEIPILRRKIGVIFQDFKLLKDKNVYENVAFALEVTGTPRKKIKELVLKALADVGISHKRNAFPYQLSGGEQQKVSIARALVREPFILLADEPTGNIDPEGSKEILELLKEINTRGTAVVMATHQVDLIKYFPRRVVKIEEGRIVEDTGVRP</sequence>
<dbReference type="PROSITE" id="PS00211">
    <property type="entry name" value="ABC_TRANSPORTER_1"/>
    <property type="match status" value="1"/>
</dbReference>
<comment type="similarity">
    <text evidence="1 10">Belongs to the ABC transporter superfamily.</text>
</comment>
<evidence type="ECO:0000256" key="5">
    <source>
        <dbReference type="ARBA" id="ARBA00022741"/>
    </source>
</evidence>
<name>A0A7C0ZDP5_UNCW3</name>
<dbReference type="InterPro" id="IPR005286">
    <property type="entry name" value="Cell_div_FtsE"/>
</dbReference>
<keyword evidence="9 10" id="KW-0472">Membrane</keyword>
<evidence type="ECO:0000256" key="9">
    <source>
        <dbReference type="ARBA" id="ARBA00023136"/>
    </source>
</evidence>
<proteinExistence type="inferred from homology"/>
<keyword evidence="10 12" id="KW-0132">Cell division</keyword>
<keyword evidence="8" id="KW-0029">Amino-acid transport</keyword>
<keyword evidence="5 10" id="KW-0547">Nucleotide-binding</keyword>
<dbReference type="InterPro" id="IPR003439">
    <property type="entry name" value="ABC_transporter-like_ATP-bd"/>
</dbReference>
<protein>
    <recommendedName>
        <fullName evidence="2 10">Cell division ATP-binding protein FtsE</fullName>
    </recommendedName>
</protein>
<dbReference type="GO" id="GO:0005524">
    <property type="term" value="F:ATP binding"/>
    <property type="evidence" value="ECO:0007669"/>
    <property type="project" value="UniProtKB-UniRule"/>
</dbReference>
<comment type="function">
    <text evidence="10">Part of the ABC transporter FtsEX involved in cellular division.</text>
</comment>